<dbReference type="Gene3D" id="3.40.50.300">
    <property type="entry name" value="P-loop containing nucleotide triphosphate hydrolases"/>
    <property type="match status" value="1"/>
</dbReference>
<accession>A0AA37DFS7</accession>
<feature type="domain" description="ABC transporter" evidence="4">
    <location>
        <begin position="4"/>
        <end position="229"/>
    </location>
</feature>
<dbReference type="GeneID" id="86941622"/>
<keyword evidence="3" id="KW-0067">ATP-binding</keyword>
<keyword evidence="6" id="KW-1185">Reference proteome</keyword>
<organism evidence="5 6">
    <name type="scientific">Stomatobaculum longum</name>
    <dbReference type="NCBI Taxonomy" id="796942"/>
    <lineage>
        <taxon>Bacteria</taxon>
        <taxon>Bacillati</taxon>
        <taxon>Bacillota</taxon>
        <taxon>Clostridia</taxon>
        <taxon>Lachnospirales</taxon>
        <taxon>Lachnospiraceae</taxon>
        <taxon>Stomatobaculum</taxon>
    </lineage>
</organism>
<dbReference type="InterPro" id="IPR003593">
    <property type="entry name" value="AAA+_ATPase"/>
</dbReference>
<name>A0AA37DFS7_9FIRM</name>
<evidence type="ECO:0000313" key="5">
    <source>
        <dbReference type="EMBL" id="EHO15994.1"/>
    </source>
</evidence>
<dbReference type="InterPro" id="IPR017911">
    <property type="entry name" value="MacB-like_ATP-bd"/>
</dbReference>
<reference evidence="5 6" key="1">
    <citation type="submission" date="2011-10" db="EMBL/GenBank/DDBJ databases">
        <title>The Genome Sequence of Lachnospiraceae bacterium ACC2.</title>
        <authorList>
            <consortium name="The Broad Institute Genome Sequencing Platform"/>
            <person name="Earl A."/>
            <person name="Ward D."/>
            <person name="Feldgarden M."/>
            <person name="Gevers D."/>
            <person name="Sizova M."/>
            <person name="Hazen A."/>
            <person name="Epstein S."/>
            <person name="Young S.K."/>
            <person name="Zeng Q."/>
            <person name="Gargeya S."/>
            <person name="Fitzgerald M."/>
            <person name="Haas B."/>
            <person name="Abouelleil A."/>
            <person name="Alvarado L."/>
            <person name="Arachchi H.M."/>
            <person name="Berlin A."/>
            <person name="Brown A."/>
            <person name="Chapman S.B."/>
            <person name="Chen Z."/>
            <person name="Dunbar C."/>
            <person name="Freedman E."/>
            <person name="Gearin G."/>
            <person name="Goldberg J."/>
            <person name="Griggs A."/>
            <person name="Gujja S."/>
            <person name="Heiman D."/>
            <person name="Howarth C."/>
            <person name="Larson L."/>
            <person name="Lui A."/>
            <person name="MacDonald P.J.P."/>
            <person name="Montmayeur A."/>
            <person name="Murphy C."/>
            <person name="Neiman D."/>
            <person name="Pearson M."/>
            <person name="Priest M."/>
            <person name="Roberts A."/>
            <person name="Saif S."/>
            <person name="Shea T."/>
            <person name="Shenoy N."/>
            <person name="Sisk P."/>
            <person name="Stolte C."/>
            <person name="Sykes S."/>
            <person name="Wortman J."/>
            <person name="Nusbaum C."/>
            <person name="Birren B."/>
        </authorList>
    </citation>
    <scope>NUCLEOTIDE SEQUENCE [LARGE SCALE GENOMIC DNA]</scope>
    <source>
        <strain evidence="5 6">ACC2</strain>
    </source>
</reference>
<dbReference type="GO" id="GO:0022857">
    <property type="term" value="F:transmembrane transporter activity"/>
    <property type="evidence" value="ECO:0007669"/>
    <property type="project" value="TreeGrafter"/>
</dbReference>
<keyword evidence="1" id="KW-0813">Transport</keyword>
<dbReference type="PANTHER" id="PTHR24220">
    <property type="entry name" value="IMPORT ATP-BINDING PROTEIN"/>
    <property type="match status" value="1"/>
</dbReference>
<proteinExistence type="predicted"/>
<dbReference type="GO" id="GO:0005886">
    <property type="term" value="C:plasma membrane"/>
    <property type="evidence" value="ECO:0007669"/>
    <property type="project" value="TreeGrafter"/>
</dbReference>
<protein>
    <recommendedName>
        <fullName evidence="4">ABC transporter domain-containing protein</fullName>
    </recommendedName>
</protein>
<dbReference type="GO" id="GO:0005524">
    <property type="term" value="F:ATP binding"/>
    <property type="evidence" value="ECO:0007669"/>
    <property type="project" value="UniProtKB-KW"/>
</dbReference>
<comment type="caution">
    <text evidence="5">The sequence shown here is derived from an EMBL/GenBank/DDBJ whole genome shotgun (WGS) entry which is preliminary data.</text>
</comment>
<dbReference type="CDD" id="cd03255">
    <property type="entry name" value="ABC_MJ0796_LolCDE_FtsE"/>
    <property type="match status" value="1"/>
</dbReference>
<dbReference type="InterPro" id="IPR003439">
    <property type="entry name" value="ABC_transporter-like_ATP-bd"/>
</dbReference>
<dbReference type="Pfam" id="PF00005">
    <property type="entry name" value="ABC_tran"/>
    <property type="match status" value="1"/>
</dbReference>
<dbReference type="Proteomes" id="UP000018466">
    <property type="component" value="Unassembled WGS sequence"/>
</dbReference>
<dbReference type="InterPro" id="IPR015854">
    <property type="entry name" value="ABC_transpr_LolD-like"/>
</dbReference>
<dbReference type="AlphaFoldDB" id="A0AA37DFS7"/>
<evidence type="ECO:0000256" key="2">
    <source>
        <dbReference type="ARBA" id="ARBA00022741"/>
    </source>
</evidence>
<dbReference type="PROSITE" id="PS50893">
    <property type="entry name" value="ABC_TRANSPORTER_2"/>
    <property type="match status" value="1"/>
</dbReference>
<dbReference type="InterPro" id="IPR025662">
    <property type="entry name" value="Sigma_54_int_dom_ATP-bd_1"/>
</dbReference>
<dbReference type="SMART" id="SM00382">
    <property type="entry name" value="AAA"/>
    <property type="match status" value="1"/>
</dbReference>
<evidence type="ECO:0000313" key="6">
    <source>
        <dbReference type="Proteomes" id="UP000018466"/>
    </source>
</evidence>
<dbReference type="PROSITE" id="PS00675">
    <property type="entry name" value="SIGMA54_INTERACT_1"/>
    <property type="match status" value="1"/>
</dbReference>
<sequence length="233" mass="25171">MEELRAEGLCKRFLRGKREVKVLQDASLCLGRGELVFLTGESGSGKTTLLKILAGLLKPDGGRVLVNGRDSTAFTEDECCDLRQRVVSYLPQQLGLLEALTAVQNVALPAMFSGDKAQCKELYSRATALLDRTGALALRDACPAELSGGETKRVLLARALMTAPRFLLADEPTADLDRESAADFLRLFAALRAQGTGVLVVTHDWSQLRAADRVLQLRAGTVRDVTQEIGNSG</sequence>
<gene>
    <name evidence="5" type="ORF">HMPREF9623_01905</name>
</gene>
<dbReference type="RefSeq" id="WP_009533723.1">
    <property type="nucleotide sequence ID" value="NZ_JH590864.1"/>
</dbReference>
<dbReference type="InterPro" id="IPR027417">
    <property type="entry name" value="P-loop_NTPase"/>
</dbReference>
<evidence type="ECO:0000256" key="1">
    <source>
        <dbReference type="ARBA" id="ARBA00022448"/>
    </source>
</evidence>
<evidence type="ECO:0000259" key="4">
    <source>
        <dbReference type="PROSITE" id="PS50893"/>
    </source>
</evidence>
<keyword evidence="2" id="KW-0547">Nucleotide-binding</keyword>
<dbReference type="EMBL" id="AGEL01000014">
    <property type="protein sequence ID" value="EHO15994.1"/>
    <property type="molecule type" value="Genomic_DNA"/>
</dbReference>
<dbReference type="GO" id="GO:0016887">
    <property type="term" value="F:ATP hydrolysis activity"/>
    <property type="evidence" value="ECO:0007669"/>
    <property type="project" value="InterPro"/>
</dbReference>
<evidence type="ECO:0000256" key="3">
    <source>
        <dbReference type="ARBA" id="ARBA00022840"/>
    </source>
</evidence>
<dbReference type="SUPFAM" id="SSF52540">
    <property type="entry name" value="P-loop containing nucleoside triphosphate hydrolases"/>
    <property type="match status" value="1"/>
</dbReference>